<dbReference type="OrthoDB" id="5419950at2"/>
<organism evidence="2 3">
    <name type="scientific">Desulfobacter hydrogenophilus</name>
    <dbReference type="NCBI Taxonomy" id="2291"/>
    <lineage>
        <taxon>Bacteria</taxon>
        <taxon>Pseudomonadati</taxon>
        <taxon>Thermodesulfobacteriota</taxon>
        <taxon>Desulfobacteria</taxon>
        <taxon>Desulfobacterales</taxon>
        <taxon>Desulfobacteraceae</taxon>
        <taxon>Desulfobacter</taxon>
    </lineage>
</organism>
<sequence>MLYSGHFSFDEVNGSDEERHGYFTCIATAATPELALQKFRQRIHTIKEEDLSPLFKNIRAVYVEDIVEISENPEAPVITRFQSSEGPFPKSVSCALPASNTDEVRVFQWVSDTSPPVHRQVDAKQEYNEAAPFIEFV</sequence>
<protein>
    <submittedName>
        <fullName evidence="2">Uncharacterized protein</fullName>
    </submittedName>
</protein>
<accession>A0A328F8I1</accession>
<evidence type="ECO:0000313" key="1">
    <source>
        <dbReference type="EMBL" id="QBH12105.1"/>
    </source>
</evidence>
<name>A0A328F8I1_9BACT</name>
<gene>
    <name evidence="2" type="ORF">DO021_17860</name>
    <name evidence="1" type="ORF">EYB58_03695</name>
</gene>
<dbReference type="Proteomes" id="UP000248798">
    <property type="component" value="Unassembled WGS sequence"/>
</dbReference>
<evidence type="ECO:0000313" key="4">
    <source>
        <dbReference type="Proteomes" id="UP000293902"/>
    </source>
</evidence>
<dbReference type="RefSeq" id="WP_111959187.1">
    <property type="nucleotide sequence ID" value="NZ_CP036313.1"/>
</dbReference>
<reference evidence="1 4" key="2">
    <citation type="submission" date="2019-02" db="EMBL/GenBank/DDBJ databases">
        <title>Complete genome sequence of Desulfobacter hydrogenophilus AcRS1.</title>
        <authorList>
            <person name="Marietou A."/>
            <person name="Lund M.B."/>
            <person name="Marshall I.P.G."/>
            <person name="Schreiber L."/>
            <person name="Jorgensen B."/>
        </authorList>
    </citation>
    <scope>NUCLEOTIDE SEQUENCE [LARGE SCALE GENOMIC DNA]</scope>
    <source>
        <strain evidence="1 4">AcRS1</strain>
    </source>
</reference>
<reference evidence="2 3" key="1">
    <citation type="submission" date="2018-06" db="EMBL/GenBank/DDBJ databases">
        <title>Complete Genome Sequence of Desulfobacter hydrogenophilus (DSM3380).</title>
        <authorList>
            <person name="Marietou A."/>
            <person name="Schreiber L."/>
            <person name="Marshall I."/>
            <person name="Jorgensen B."/>
        </authorList>
    </citation>
    <scope>NUCLEOTIDE SEQUENCE [LARGE SCALE GENOMIC DNA]</scope>
    <source>
        <strain evidence="2 3">DSM 3380</strain>
    </source>
</reference>
<dbReference type="Proteomes" id="UP000293902">
    <property type="component" value="Chromosome"/>
</dbReference>
<dbReference type="AlphaFoldDB" id="A0A328F8I1"/>
<dbReference type="EMBL" id="CP036313">
    <property type="protein sequence ID" value="QBH12105.1"/>
    <property type="molecule type" value="Genomic_DNA"/>
</dbReference>
<evidence type="ECO:0000313" key="2">
    <source>
        <dbReference type="EMBL" id="RAM00659.1"/>
    </source>
</evidence>
<dbReference type="EMBL" id="QLNI01000041">
    <property type="protein sequence ID" value="RAM00659.1"/>
    <property type="molecule type" value="Genomic_DNA"/>
</dbReference>
<proteinExistence type="predicted"/>
<evidence type="ECO:0000313" key="3">
    <source>
        <dbReference type="Proteomes" id="UP000248798"/>
    </source>
</evidence>
<keyword evidence="4" id="KW-1185">Reference proteome</keyword>